<dbReference type="EMBL" id="SUYD01000013">
    <property type="protein sequence ID" value="MBE6266900.1"/>
    <property type="molecule type" value="Genomic_DNA"/>
</dbReference>
<evidence type="ECO:0000256" key="2">
    <source>
        <dbReference type="ARBA" id="ARBA00022692"/>
    </source>
</evidence>
<dbReference type="GO" id="GO:0009306">
    <property type="term" value="P:protein secretion"/>
    <property type="evidence" value="ECO:0007669"/>
    <property type="project" value="InterPro"/>
</dbReference>
<evidence type="ECO:0000313" key="9">
    <source>
        <dbReference type="Proteomes" id="UP000763088"/>
    </source>
</evidence>
<sequence>MRKTLKWLGIAVLTPILLFVILAALIYFPPVQNWAVKKVAAIASEKTGMQISIEHVNLEFPLDLGIEGFRALHKNDSLPNVIDTIADVRKMVCDVQLLPLIGKRVVIDELSMTEAKINTNGFIGDLRVKGELQDLWLSSQGIDLDKETVEVNGARLSEARLDIALSDTAAADTTESTAKWIINADSVSILKSDFTVHLPGDTLNAQAYMGRAVARTVLADLGNKIYKVGSLDWADGRLKYDNRFEPEVDGLDYNHLALSDINLRIDSIEYIDPNTSLIIRNLRAKEKSGLEISNLMAKVTMDDKRLIIPKLRLKTPDTDIETELAMDLNAFDDMNPGAMRFRLNAQIGKQDLMRFMGDMPQQFVKSYPNHPINIKGSINGNMQHMAFTGLDIHLPTAFRMTASGTADNVTDMARMKADIKMSARTENMNFALGLAGPAMMRDYRIPNGLQIDGTLKADGTRYATNLVAREGSGTVKLKGSASIPISSKGNLITEAMTYDADMSISNLNLHHFMPRDSIYTVSADIKAKGYGTDFLSNKSRLQADAKIHHLRYGSWDLRDIKADATLYNGHALASVVGHNQLFDGKLGVDALLNSKKLCATISADLRKADLYRMRLVSDTLTIGMCGSVDVISDMKLTHRVTGLVDEVYIKDEKKTYRPDFIGIHINTSLDTVIARIQSGDFIVKLDAKGDYERLLRKLTQVGDSVMAQFDKRIIDQPAIKRLLPDMKLHIESKRENPLANLLKAMDIEFKEMKFDADISPITGINGSSYVYSLVYDSTRLDTIRLNLTQKGERLTYQGQVRNNKRNPQFIFNALFDGTIHQHGALVGVRYFDQHDKMGVRLGVTAEMESDGIRFKLLPERPTIGYKEFNLNKDNYLYLGRNKRLQAKVDLVADDKTGIKLYTENQDSTMLQDITMSINRLDLGELTSVIPYLPRITGKLNGDYHILQDRNENISVASDMAVQQMTYEGSPIGNISTELVYLMKEDDKHAIEARLMLDDEEFGLLSGTYQNEGEGFIDATFNMTRLPLSLVNGFVPDQMVGLEGYGEGSVTIRGTTTHPEVNGEMFVDSAYLVSIPYGVRMRFDNDPVRIIGSKLLLENFGLYSSNNDLLNLMGSIDFSDTEHIMMDMRMRARNFLLIDSKQQAKSVAWGKAYVNFLARLQGPLDGLNMRGRLDVLGSTDMKYLLLDSPLSTDNRLDELVKFTDFSDSTQTVVTQPTPTGLNIDLNVNVSQGAHIVCNLNSDESNYVDIMGGGDLRMKYNSDGINLTGRYTLSSGEMKYSLPVIPLKTFTVKEGSYVEFTGDPMNPKLNITATERVKANVSEESGATRSVAFDCGVIITKTLNDMGLEFTIDAPEDQTISGELVTMSKEERGKIAVAMLTTGMYLADGNTGSFSMNNALSSFLQSEINSIAGSALKTLDVSLGIDNSTDATGAQRTDYSFKFAKRFFNNRLKIELGGKVSSGASDAMGNNQSFFDNVTMEYRLNQDATKNLKVFYNQNVYDWLEGYTGEYGIGFVWRRKLNSLLDILTFWKNEPRPTMAPRTSLTAPHDSLRTDSVRVKK</sequence>
<comment type="subcellular location">
    <subcellularLocation>
        <location evidence="1">Membrane</location>
        <topology evidence="1">Single-pass membrane protein</topology>
    </subcellularLocation>
</comment>
<evidence type="ECO:0000259" key="7">
    <source>
        <dbReference type="Pfam" id="PF04357"/>
    </source>
</evidence>
<dbReference type="InterPro" id="IPR007452">
    <property type="entry name" value="TamB_C"/>
</dbReference>
<accession>A0A928GJD6</accession>
<dbReference type="PANTHER" id="PTHR36985:SF1">
    <property type="entry name" value="TRANSLOCATION AND ASSEMBLY MODULE SUBUNIT TAMB"/>
    <property type="match status" value="1"/>
</dbReference>
<evidence type="ECO:0000256" key="6">
    <source>
        <dbReference type="SAM" id="Phobius"/>
    </source>
</evidence>
<feature type="compositionally biased region" description="Basic and acidic residues" evidence="5">
    <location>
        <begin position="1548"/>
        <end position="1559"/>
    </location>
</feature>
<keyword evidence="2 6" id="KW-0812">Transmembrane</keyword>
<evidence type="ECO:0000256" key="3">
    <source>
        <dbReference type="ARBA" id="ARBA00022989"/>
    </source>
</evidence>
<evidence type="ECO:0000256" key="1">
    <source>
        <dbReference type="ARBA" id="ARBA00004167"/>
    </source>
</evidence>
<comment type="caution">
    <text evidence="8">The sequence shown here is derived from an EMBL/GenBank/DDBJ whole genome shotgun (WGS) entry which is preliminary data.</text>
</comment>
<name>A0A928GJD6_XYLRU</name>
<dbReference type="Proteomes" id="UP000763088">
    <property type="component" value="Unassembled WGS sequence"/>
</dbReference>
<feature type="domain" description="Translocation and assembly module TamB C-terminal" evidence="7">
    <location>
        <begin position="1104"/>
        <end position="1506"/>
    </location>
</feature>
<dbReference type="Pfam" id="PF04357">
    <property type="entry name" value="TamB"/>
    <property type="match status" value="1"/>
</dbReference>
<dbReference type="GO" id="GO:0005886">
    <property type="term" value="C:plasma membrane"/>
    <property type="evidence" value="ECO:0007669"/>
    <property type="project" value="InterPro"/>
</dbReference>
<reference evidence="8" key="1">
    <citation type="submission" date="2019-04" db="EMBL/GenBank/DDBJ databases">
        <title>Evolution of Biomass-Degrading Anaerobic Consortia Revealed by Metagenomics.</title>
        <authorList>
            <person name="Peng X."/>
        </authorList>
    </citation>
    <scope>NUCLEOTIDE SEQUENCE</scope>
    <source>
        <strain evidence="8">SIG141</strain>
    </source>
</reference>
<proteinExistence type="predicted"/>
<feature type="region of interest" description="Disordered" evidence="5">
    <location>
        <begin position="1537"/>
        <end position="1559"/>
    </location>
</feature>
<keyword evidence="3 6" id="KW-1133">Transmembrane helix</keyword>
<dbReference type="PANTHER" id="PTHR36985">
    <property type="entry name" value="TRANSLOCATION AND ASSEMBLY MODULE SUBUNIT TAMB"/>
    <property type="match status" value="1"/>
</dbReference>
<evidence type="ECO:0000256" key="4">
    <source>
        <dbReference type="ARBA" id="ARBA00023136"/>
    </source>
</evidence>
<keyword evidence="4 6" id="KW-0472">Membrane</keyword>
<feature type="transmembrane region" description="Helical" evidence="6">
    <location>
        <begin position="7"/>
        <end position="28"/>
    </location>
</feature>
<evidence type="ECO:0000256" key="5">
    <source>
        <dbReference type="SAM" id="MobiDB-lite"/>
    </source>
</evidence>
<gene>
    <name evidence="8" type="ORF">E7102_10630</name>
</gene>
<evidence type="ECO:0000313" key="8">
    <source>
        <dbReference type="EMBL" id="MBE6266900.1"/>
    </source>
</evidence>
<organism evidence="8 9">
    <name type="scientific">Xylanibacter ruminicola</name>
    <name type="common">Prevotella ruminicola</name>
    <dbReference type="NCBI Taxonomy" id="839"/>
    <lineage>
        <taxon>Bacteria</taxon>
        <taxon>Pseudomonadati</taxon>
        <taxon>Bacteroidota</taxon>
        <taxon>Bacteroidia</taxon>
        <taxon>Bacteroidales</taxon>
        <taxon>Prevotellaceae</taxon>
        <taxon>Xylanibacter</taxon>
    </lineage>
</organism>
<protein>
    <submittedName>
        <fullName evidence="8">Phage tail protein</fullName>
    </submittedName>
</protein>